<dbReference type="AlphaFoldDB" id="A0A1M7I7R7"/>
<name>A0A1M7I7R7_9FIRM</name>
<dbReference type="STRING" id="447595.SAMN05660826_00871"/>
<evidence type="ECO:0000313" key="1">
    <source>
        <dbReference type="EMBL" id="SHM36573.1"/>
    </source>
</evidence>
<dbReference type="EMBL" id="FRCR01000004">
    <property type="protein sequence ID" value="SHM36573.1"/>
    <property type="molecule type" value="Genomic_DNA"/>
</dbReference>
<evidence type="ECO:0000313" key="2">
    <source>
        <dbReference type="Proteomes" id="UP000184375"/>
    </source>
</evidence>
<protein>
    <recommendedName>
        <fullName evidence="3">FlgN protein</fullName>
    </recommendedName>
</protein>
<proteinExistence type="predicted"/>
<reference evidence="2" key="1">
    <citation type="submission" date="2016-11" db="EMBL/GenBank/DDBJ databases">
        <authorList>
            <person name="Varghese N."/>
            <person name="Submissions S."/>
        </authorList>
    </citation>
    <scope>NUCLEOTIDE SEQUENCE [LARGE SCALE GENOMIC DNA]</scope>
    <source>
        <strain evidence="2">DSM 18802</strain>
    </source>
</reference>
<evidence type="ECO:0008006" key="3">
    <source>
        <dbReference type="Google" id="ProtNLM"/>
    </source>
</evidence>
<organism evidence="1 2">
    <name type="scientific">Caldanaerovirga acetigignens</name>
    <dbReference type="NCBI Taxonomy" id="447595"/>
    <lineage>
        <taxon>Bacteria</taxon>
        <taxon>Bacillati</taxon>
        <taxon>Bacillota</taxon>
        <taxon>Clostridia</taxon>
        <taxon>Thermosediminibacterales</taxon>
        <taxon>Thermosediminibacteraceae</taxon>
        <taxon>Caldanaerovirga</taxon>
    </lineage>
</organism>
<keyword evidence="2" id="KW-1185">Reference proteome</keyword>
<dbReference type="Proteomes" id="UP000184375">
    <property type="component" value="Unassembled WGS sequence"/>
</dbReference>
<gene>
    <name evidence="1" type="ORF">SAMN05660826_00871</name>
</gene>
<accession>A0A1M7I7R7</accession>
<sequence>MEVMFNEKIKNLEKILAITLKMKEAVIAEDTSSLLELVEKRRQLIDISEKIDEKIKREFADMDEGIERFKRSIREKLFEIKMHDEEVVKLVKKLYSDIEGKIVDLNFAKKVTQQYTDPFGKANFGEGFFIDRRE</sequence>